<dbReference type="Pfam" id="PF12006">
    <property type="entry name" value="DUF3500"/>
    <property type="match status" value="1"/>
</dbReference>
<feature type="signal peptide" evidence="1">
    <location>
        <begin position="1"/>
        <end position="21"/>
    </location>
</feature>
<proteinExistence type="predicted"/>
<protein>
    <submittedName>
        <fullName evidence="2">DUF3500 domain-containing protein</fullName>
    </submittedName>
</protein>
<accession>A0A6P1VMN8</accession>
<dbReference type="EMBL" id="CP045997">
    <property type="protein sequence ID" value="QHV94333.1"/>
    <property type="molecule type" value="Genomic_DNA"/>
</dbReference>
<dbReference type="Proteomes" id="UP000464577">
    <property type="component" value="Chromosome"/>
</dbReference>
<dbReference type="KEGG" id="senf:GJR95_04550"/>
<evidence type="ECO:0000313" key="2">
    <source>
        <dbReference type="EMBL" id="QHV94333.1"/>
    </source>
</evidence>
<evidence type="ECO:0000313" key="3">
    <source>
        <dbReference type="Proteomes" id="UP000464577"/>
    </source>
</evidence>
<evidence type="ECO:0000256" key="1">
    <source>
        <dbReference type="SAM" id="SignalP"/>
    </source>
</evidence>
<reference evidence="2 3" key="1">
    <citation type="submission" date="2019-11" db="EMBL/GenBank/DDBJ databases">
        <title>Spirosoma endbachense sp. nov., isolated from a natural salt meadow.</title>
        <authorList>
            <person name="Rojas J."/>
            <person name="Ambika Manirajan B."/>
            <person name="Ratering S."/>
            <person name="Suarez C."/>
            <person name="Geissler-Plaum R."/>
            <person name="Schnell S."/>
        </authorList>
    </citation>
    <scope>NUCLEOTIDE SEQUENCE [LARGE SCALE GENOMIC DNA]</scope>
    <source>
        <strain evidence="2 3">I-24</strain>
    </source>
</reference>
<keyword evidence="1" id="KW-0732">Signal</keyword>
<keyword evidence="3" id="KW-1185">Reference proteome</keyword>
<gene>
    <name evidence="2" type="ORF">GJR95_04550</name>
</gene>
<dbReference type="AlphaFoldDB" id="A0A6P1VMN8"/>
<dbReference type="PANTHER" id="PTHR37489">
    <property type="entry name" value="DUF3500 DOMAIN-CONTAINING PROTEIN"/>
    <property type="match status" value="1"/>
</dbReference>
<organism evidence="2 3">
    <name type="scientific">Spirosoma endbachense</name>
    <dbReference type="NCBI Taxonomy" id="2666025"/>
    <lineage>
        <taxon>Bacteria</taxon>
        <taxon>Pseudomonadati</taxon>
        <taxon>Bacteroidota</taxon>
        <taxon>Cytophagia</taxon>
        <taxon>Cytophagales</taxon>
        <taxon>Cytophagaceae</taxon>
        <taxon>Spirosoma</taxon>
    </lineage>
</organism>
<dbReference type="InterPro" id="IPR021889">
    <property type="entry name" value="DUF3500"/>
</dbReference>
<dbReference type="PANTHER" id="PTHR37489:SF1">
    <property type="entry name" value="DUF3500 DOMAIN-CONTAINING PROTEIN"/>
    <property type="match status" value="1"/>
</dbReference>
<sequence length="514" mass="58149">MRQTLTAILLCVCLISATSTAFIGSRTNNDIQVMFKLKITEWTNPDSVAVYWFLMPFQKGENTASATKGPYFMRAPGAEGLYQVTIPFPDSVAGKTLFYRYQSTQNRTDTWRRVTFDTKESLVRTDLWGYIDGLTGNVKSARPMPVRQTNTPEEAAELAKPLIGITTNGKPIRNLFPIKKTGVGTKPIQQAVTIFLNALTPDQKTKCLFPVESDEWRKWHNIEFYKRTGIGLEEMTKAQKDLAFGILTTGLSPKGLQKSTDIMAMETYLAYLTPANPLLGGEKYWFTFMGLPSDTEPWGWQIDGHHLVINYFVLGDQVVMTPTFMGSEPTNIESGPNKGLRTYEAEGKKGEALYASLSPQQKKKARLWHQKDYDFNWAEAFKDNEIIATTGISANDLSKPQQAVLLDLVAEYVGNMKEGHARVKMAEVKAHLSETRFTWVQSEAPDSPFYYRIHSPVILIEFDHQIPVTIWDRSKVRPGPVKTHIHTVVRTPNGNDYGRDLLKEHLNRHHAHNK</sequence>
<feature type="chain" id="PRO_5026776606" evidence="1">
    <location>
        <begin position="22"/>
        <end position="514"/>
    </location>
</feature>
<name>A0A6P1VMN8_9BACT</name>
<dbReference type="RefSeq" id="WP_162384756.1">
    <property type="nucleotide sequence ID" value="NZ_CP045997.1"/>
</dbReference>